<dbReference type="Gene3D" id="3.30.70.330">
    <property type="match status" value="1"/>
</dbReference>
<feature type="domain" description="RRM" evidence="7">
    <location>
        <begin position="233"/>
        <end position="311"/>
    </location>
</feature>
<reference evidence="9" key="1">
    <citation type="submission" date="2021-02" db="EMBL/GenBank/DDBJ databases">
        <authorList>
            <person name="Nowell W R."/>
        </authorList>
    </citation>
    <scope>NUCLEOTIDE SEQUENCE</scope>
</reference>
<dbReference type="PROSITE" id="PS50102">
    <property type="entry name" value="RRM"/>
    <property type="match status" value="1"/>
</dbReference>
<dbReference type="Proteomes" id="UP000682733">
    <property type="component" value="Unassembled WGS sequence"/>
</dbReference>
<dbReference type="Proteomes" id="UP000677228">
    <property type="component" value="Unassembled WGS sequence"/>
</dbReference>
<dbReference type="PANTHER" id="PTHR10352">
    <property type="entry name" value="EUKARYOTIC TRANSLATION INITIATION FACTOR 3 SUBUNIT G"/>
    <property type="match status" value="1"/>
</dbReference>
<keyword evidence="4" id="KW-0648">Protein biosynthesis</keyword>
<keyword evidence="3 5" id="KW-0694">RNA-binding</keyword>
<evidence type="ECO:0000256" key="2">
    <source>
        <dbReference type="ARBA" id="ARBA00022540"/>
    </source>
</evidence>
<dbReference type="GO" id="GO:0003723">
    <property type="term" value="F:RNA binding"/>
    <property type="evidence" value="ECO:0007669"/>
    <property type="project" value="UniProtKB-UniRule"/>
</dbReference>
<feature type="non-terminal residue" evidence="9">
    <location>
        <position position="1"/>
    </location>
</feature>
<evidence type="ECO:0000256" key="6">
    <source>
        <dbReference type="SAM" id="MobiDB-lite"/>
    </source>
</evidence>
<sequence length="319" mass="35267">MTTTAVGRRDWFDQVESERLPANEEVEKDGKILRTEYRYDENTGNTIRTTKTYRIEKIRVLPIVAERKKWRKFGNAANDPPGINTGTTKVDDDITMQFISSKEDAQQEEEEMIKGAVAALRKVQCRYCKGEHWTTKCPFKDSLASIMDNPEVKSSDTVDRPPAPSNTQPSAAGGTASGGGETVGRWVSTSARRGGAGGGSERTDRGPDRMGGPSRGGGSYRSGDSSMRKQDEATVRVTNLPEETQEQDLRDLFQPFGHVSRVFLAKDKITAASKGFAFITFNEKKDAQKAIDCVSGFGYDHLILKVEWANSVILRQTLS</sequence>
<keyword evidence="2" id="KW-0396">Initiation factor</keyword>
<dbReference type="SUPFAM" id="SSF54928">
    <property type="entry name" value="RNA-binding domain, RBD"/>
    <property type="match status" value="1"/>
</dbReference>
<evidence type="ECO:0000256" key="4">
    <source>
        <dbReference type="ARBA" id="ARBA00022917"/>
    </source>
</evidence>
<protein>
    <recommendedName>
        <fullName evidence="7">RRM domain-containing protein</fullName>
    </recommendedName>
</protein>
<evidence type="ECO:0000256" key="1">
    <source>
        <dbReference type="ARBA" id="ARBA00022490"/>
    </source>
</evidence>
<evidence type="ECO:0000259" key="7">
    <source>
        <dbReference type="PROSITE" id="PS50102"/>
    </source>
</evidence>
<dbReference type="InterPro" id="IPR034240">
    <property type="entry name" value="eIF3G_RRM"/>
</dbReference>
<dbReference type="Pfam" id="PF00076">
    <property type="entry name" value="RRM_1"/>
    <property type="match status" value="1"/>
</dbReference>
<dbReference type="InterPro" id="IPR012677">
    <property type="entry name" value="Nucleotide-bd_a/b_plait_sf"/>
</dbReference>
<dbReference type="CDD" id="cd12408">
    <property type="entry name" value="RRM_eIF3G_like"/>
    <property type="match status" value="1"/>
</dbReference>
<proteinExistence type="inferred from homology"/>
<keyword evidence="1" id="KW-0963">Cytoplasm</keyword>
<accession>A0A8S2IDX7</accession>
<evidence type="ECO:0000256" key="3">
    <source>
        <dbReference type="ARBA" id="ARBA00022884"/>
    </source>
</evidence>
<dbReference type="EMBL" id="CAJNOK010005490">
    <property type="protein sequence ID" value="CAF0974160.1"/>
    <property type="molecule type" value="Genomic_DNA"/>
</dbReference>
<evidence type="ECO:0000313" key="8">
    <source>
        <dbReference type="EMBL" id="CAF0974160.1"/>
    </source>
</evidence>
<dbReference type="InterPro" id="IPR000504">
    <property type="entry name" value="RRM_dom"/>
</dbReference>
<dbReference type="GO" id="GO:0003743">
    <property type="term" value="F:translation initiation factor activity"/>
    <property type="evidence" value="ECO:0007669"/>
    <property type="project" value="UniProtKB-KW"/>
</dbReference>
<dbReference type="InterPro" id="IPR035979">
    <property type="entry name" value="RBD_domain_sf"/>
</dbReference>
<dbReference type="InterPro" id="IPR017334">
    <property type="entry name" value="eIF3_g"/>
</dbReference>
<dbReference type="InterPro" id="IPR024675">
    <property type="entry name" value="eIF3g_N"/>
</dbReference>
<dbReference type="EMBL" id="CAJOBA010005495">
    <property type="protein sequence ID" value="CAF3745272.1"/>
    <property type="molecule type" value="Genomic_DNA"/>
</dbReference>
<comment type="caution">
    <text evidence="9">The sequence shown here is derived from an EMBL/GenBank/DDBJ whole genome shotgun (WGS) entry which is preliminary data.</text>
</comment>
<dbReference type="HAMAP" id="MF_03006">
    <property type="entry name" value="eIF3g"/>
    <property type="match status" value="1"/>
</dbReference>
<gene>
    <name evidence="8" type="ORF">OVA965_LOCUS13257</name>
    <name evidence="9" type="ORF">TMI583_LOCUS13257</name>
</gene>
<feature type="region of interest" description="Disordered" evidence="6">
    <location>
        <begin position="151"/>
        <end position="233"/>
    </location>
</feature>
<dbReference type="SMART" id="SM00360">
    <property type="entry name" value="RRM"/>
    <property type="match status" value="1"/>
</dbReference>
<evidence type="ECO:0000313" key="10">
    <source>
        <dbReference type="Proteomes" id="UP000682733"/>
    </source>
</evidence>
<evidence type="ECO:0000256" key="5">
    <source>
        <dbReference type="PROSITE-ProRule" id="PRU00176"/>
    </source>
</evidence>
<name>A0A8S2IDX7_9BILA</name>
<dbReference type="Pfam" id="PF12353">
    <property type="entry name" value="eIF3g"/>
    <property type="match status" value="1"/>
</dbReference>
<organism evidence="9 10">
    <name type="scientific">Didymodactylos carnosus</name>
    <dbReference type="NCBI Taxonomy" id="1234261"/>
    <lineage>
        <taxon>Eukaryota</taxon>
        <taxon>Metazoa</taxon>
        <taxon>Spiralia</taxon>
        <taxon>Gnathifera</taxon>
        <taxon>Rotifera</taxon>
        <taxon>Eurotatoria</taxon>
        <taxon>Bdelloidea</taxon>
        <taxon>Philodinida</taxon>
        <taxon>Philodinidae</taxon>
        <taxon>Didymodactylos</taxon>
    </lineage>
</organism>
<dbReference type="AlphaFoldDB" id="A0A8S2IDX7"/>
<dbReference type="CDD" id="cd12933">
    <property type="entry name" value="eIF3G"/>
    <property type="match status" value="1"/>
</dbReference>
<dbReference type="GO" id="GO:0005852">
    <property type="term" value="C:eukaryotic translation initiation factor 3 complex"/>
    <property type="evidence" value="ECO:0007669"/>
    <property type="project" value="InterPro"/>
</dbReference>
<evidence type="ECO:0000313" key="9">
    <source>
        <dbReference type="EMBL" id="CAF3745272.1"/>
    </source>
</evidence>
<dbReference type="PIRSF" id="PIRSF037949">
    <property type="entry name" value="Transl_init_eIF-3_RNA-bind"/>
    <property type="match status" value="1"/>
</dbReference>